<dbReference type="SMART" id="SM00240">
    <property type="entry name" value="FHA"/>
    <property type="match status" value="1"/>
</dbReference>
<accession>A0AA44IFE2</accession>
<organism evidence="4 5">
    <name type="scientific">Streptomyces somaliensis (strain ATCC 33201 / DSM 40738 / JCM 12659 / KCTC 9044 / NCTC 11332 / NRRL B-12077 / IP 733)</name>
    <dbReference type="NCBI Taxonomy" id="1134445"/>
    <lineage>
        <taxon>Bacteria</taxon>
        <taxon>Bacillati</taxon>
        <taxon>Actinomycetota</taxon>
        <taxon>Actinomycetes</taxon>
        <taxon>Kitasatosporales</taxon>
        <taxon>Streptomycetaceae</taxon>
        <taxon>Streptomyces</taxon>
    </lineage>
</organism>
<evidence type="ECO:0000256" key="1">
    <source>
        <dbReference type="ARBA" id="ARBA00022553"/>
    </source>
</evidence>
<reference evidence="4 5" key="1">
    <citation type="submission" date="2020-04" db="EMBL/GenBank/DDBJ databases">
        <title>MicrobeNet Type strains.</title>
        <authorList>
            <person name="Nicholson A.C."/>
        </authorList>
    </citation>
    <scope>NUCLEOTIDE SEQUENCE [LARGE SCALE GENOMIC DNA]</scope>
    <source>
        <strain evidence="4 5">DSM 40738</strain>
    </source>
</reference>
<evidence type="ECO:0000313" key="5">
    <source>
        <dbReference type="Proteomes" id="UP000570003"/>
    </source>
</evidence>
<keyword evidence="5" id="KW-1185">Reference proteome</keyword>
<comment type="caution">
    <text evidence="4">The sequence shown here is derived from an EMBL/GenBank/DDBJ whole genome shotgun (WGS) entry which is preliminary data.</text>
</comment>
<dbReference type="InterPro" id="IPR050923">
    <property type="entry name" value="Cell_Proc_Reg/RNA_Proc"/>
</dbReference>
<dbReference type="SUPFAM" id="SSF49879">
    <property type="entry name" value="SMAD/FHA domain"/>
    <property type="match status" value="1"/>
</dbReference>
<dbReference type="Gene3D" id="2.60.200.20">
    <property type="match status" value="1"/>
</dbReference>
<feature type="region of interest" description="Disordered" evidence="2">
    <location>
        <begin position="101"/>
        <end position="129"/>
    </location>
</feature>
<dbReference type="PANTHER" id="PTHR23308">
    <property type="entry name" value="NUCLEAR INHIBITOR OF PROTEIN PHOSPHATASE-1"/>
    <property type="match status" value="1"/>
</dbReference>
<dbReference type="AlphaFoldDB" id="A0AA44IFE2"/>
<dbReference type="EMBL" id="JAAXOU010000406">
    <property type="protein sequence ID" value="NKY16552.1"/>
    <property type="molecule type" value="Genomic_DNA"/>
</dbReference>
<evidence type="ECO:0000256" key="2">
    <source>
        <dbReference type="SAM" id="MobiDB-lite"/>
    </source>
</evidence>
<name>A0AA44IFE2_STRE0</name>
<feature type="non-terminal residue" evidence="4">
    <location>
        <position position="1"/>
    </location>
</feature>
<dbReference type="PROSITE" id="PS50006">
    <property type="entry name" value="FHA_DOMAIN"/>
    <property type="match status" value="1"/>
</dbReference>
<dbReference type="Pfam" id="PF00498">
    <property type="entry name" value="FHA"/>
    <property type="match status" value="1"/>
</dbReference>
<dbReference type="Proteomes" id="UP000570003">
    <property type="component" value="Unassembled WGS sequence"/>
</dbReference>
<dbReference type="InterPro" id="IPR000253">
    <property type="entry name" value="FHA_dom"/>
</dbReference>
<keyword evidence="1" id="KW-0597">Phosphoprotein</keyword>
<feature type="region of interest" description="Disordered" evidence="2">
    <location>
        <begin position="147"/>
        <end position="204"/>
    </location>
</feature>
<feature type="domain" description="FHA" evidence="3">
    <location>
        <begin position="70"/>
        <end position="120"/>
    </location>
</feature>
<dbReference type="InterPro" id="IPR008984">
    <property type="entry name" value="SMAD_FHA_dom_sf"/>
</dbReference>
<sequence>GTGPAVLYAGRERLDLQRCALGEPPLVDGAVLALQVPADDAAVPDGAVARLHVVAGPDAGGVHLLHPGHVRVGRSADADVPLDDPDVSRLHCELTVGGDGRVTVADPGSTNGTALEGRPVGPRPVPLSPGALLRIGESALRLSAGADAAPLPTAPDGEGRVRVVRPAAAPAEGGAGTDGRTGPYASAAGRSGAASPAGTGRRSR</sequence>
<evidence type="ECO:0000313" key="4">
    <source>
        <dbReference type="EMBL" id="NKY16552.1"/>
    </source>
</evidence>
<protein>
    <submittedName>
        <fullName evidence="4">FHA domain-containing protein</fullName>
    </submittedName>
</protein>
<dbReference type="CDD" id="cd00060">
    <property type="entry name" value="FHA"/>
    <property type="match status" value="1"/>
</dbReference>
<evidence type="ECO:0000259" key="3">
    <source>
        <dbReference type="PROSITE" id="PS50006"/>
    </source>
</evidence>
<feature type="compositionally biased region" description="Low complexity" evidence="2">
    <location>
        <begin position="185"/>
        <end position="204"/>
    </location>
</feature>
<gene>
    <name evidence="4" type="ORF">HGA06_21250</name>
</gene>
<proteinExistence type="predicted"/>